<comment type="caution">
    <text evidence="2">The sequence shown here is derived from an EMBL/GenBank/DDBJ whole genome shotgun (WGS) entry which is preliminary data.</text>
</comment>
<organism evidence="2 3">
    <name type="scientific">Evansella vedderi</name>
    <dbReference type="NCBI Taxonomy" id="38282"/>
    <lineage>
        <taxon>Bacteria</taxon>
        <taxon>Bacillati</taxon>
        <taxon>Bacillota</taxon>
        <taxon>Bacilli</taxon>
        <taxon>Bacillales</taxon>
        <taxon>Bacillaceae</taxon>
        <taxon>Evansella</taxon>
    </lineage>
</organism>
<dbReference type="Proteomes" id="UP001230005">
    <property type="component" value="Unassembled WGS sequence"/>
</dbReference>
<feature type="transmembrane region" description="Helical" evidence="1">
    <location>
        <begin position="38"/>
        <end position="64"/>
    </location>
</feature>
<proteinExistence type="predicted"/>
<dbReference type="RefSeq" id="WP_307323449.1">
    <property type="nucleotide sequence ID" value="NZ_JAUSUG010000004.1"/>
</dbReference>
<feature type="transmembrane region" description="Helical" evidence="1">
    <location>
        <begin position="85"/>
        <end position="112"/>
    </location>
</feature>
<evidence type="ECO:0000313" key="2">
    <source>
        <dbReference type="EMBL" id="MDQ0254046.1"/>
    </source>
</evidence>
<keyword evidence="1" id="KW-0472">Membrane</keyword>
<keyword evidence="3" id="KW-1185">Reference proteome</keyword>
<keyword evidence="1" id="KW-0812">Transmembrane</keyword>
<name>A0ABT9ZS30_9BACI</name>
<reference evidence="2 3" key="1">
    <citation type="submission" date="2023-07" db="EMBL/GenBank/DDBJ databases">
        <title>Genomic Encyclopedia of Type Strains, Phase IV (KMG-IV): sequencing the most valuable type-strain genomes for metagenomic binning, comparative biology and taxonomic classification.</title>
        <authorList>
            <person name="Goeker M."/>
        </authorList>
    </citation>
    <scope>NUCLEOTIDE SEQUENCE [LARGE SCALE GENOMIC DNA]</scope>
    <source>
        <strain evidence="2 3">DSM 9768</strain>
    </source>
</reference>
<dbReference type="EMBL" id="JAUSUG010000004">
    <property type="protein sequence ID" value="MDQ0254046.1"/>
    <property type="molecule type" value="Genomic_DNA"/>
</dbReference>
<evidence type="ECO:0000256" key="1">
    <source>
        <dbReference type="SAM" id="Phobius"/>
    </source>
</evidence>
<accession>A0ABT9ZS30</accession>
<sequence length="158" mass="17636">MSKFFHRFFISVLSVVIFSALAAGFQYTFQSAGELSFGLLLGIYCFYTAPVFILGGIPASYLVDSLLKKHKDKLATTVQNYFRSFSLYGIAGIIIMMIYAAISSIASGQFFFSIEESITNIIVGIAAAAVYYHITLLLQINWEKLKKQRQKEQGNEAL</sequence>
<gene>
    <name evidence="2" type="ORF">J2S74_001419</name>
</gene>
<evidence type="ECO:0000313" key="3">
    <source>
        <dbReference type="Proteomes" id="UP001230005"/>
    </source>
</evidence>
<feature type="transmembrane region" description="Helical" evidence="1">
    <location>
        <begin position="118"/>
        <end position="140"/>
    </location>
</feature>
<keyword evidence="1" id="KW-1133">Transmembrane helix</keyword>
<protein>
    <submittedName>
        <fullName evidence="2">Na+-dependent transporter</fullName>
    </submittedName>
</protein>